<dbReference type="InterPro" id="IPR006626">
    <property type="entry name" value="PbH1"/>
</dbReference>
<feature type="domain" description="DUF1565" evidence="4">
    <location>
        <begin position="46"/>
        <end position="84"/>
    </location>
</feature>
<dbReference type="Pfam" id="PF13229">
    <property type="entry name" value="Beta_helix"/>
    <property type="match status" value="1"/>
</dbReference>
<dbReference type="RefSeq" id="WP_119835648.1">
    <property type="nucleotide sequence ID" value="NZ_CP032514.1"/>
</dbReference>
<accession>A0ABN5PSD7</accession>
<protein>
    <submittedName>
        <fullName evidence="6">DUF1565 domain-containing protein</fullName>
    </submittedName>
</protein>
<dbReference type="InterPro" id="IPR051550">
    <property type="entry name" value="SCF-Subunits/Alg-Epimerases"/>
</dbReference>
<keyword evidence="1" id="KW-0677">Repeat</keyword>
<feature type="region of interest" description="Disordered" evidence="2">
    <location>
        <begin position="36"/>
        <end position="58"/>
    </location>
</feature>
<dbReference type="SUPFAM" id="SSF51126">
    <property type="entry name" value="Pectin lyase-like"/>
    <property type="match status" value="1"/>
</dbReference>
<feature type="chain" id="PRO_5047120863" evidence="3">
    <location>
        <begin position="22"/>
        <end position="667"/>
    </location>
</feature>
<feature type="region of interest" description="Disordered" evidence="2">
    <location>
        <begin position="609"/>
        <end position="633"/>
    </location>
</feature>
<dbReference type="InterPro" id="IPR012334">
    <property type="entry name" value="Pectin_lyas_fold"/>
</dbReference>
<feature type="domain" description="Right handed beta helix" evidence="5">
    <location>
        <begin position="258"/>
        <end position="345"/>
    </location>
</feature>
<keyword evidence="7" id="KW-1185">Reference proteome</keyword>
<dbReference type="Pfam" id="PF07602">
    <property type="entry name" value="DUF1565"/>
    <property type="match status" value="1"/>
</dbReference>
<dbReference type="EMBL" id="CP032514">
    <property type="protein sequence ID" value="AYD89601.1"/>
    <property type="molecule type" value="Genomic_DNA"/>
</dbReference>
<dbReference type="InterPro" id="IPR011050">
    <property type="entry name" value="Pectin_lyase_fold/virulence"/>
</dbReference>
<evidence type="ECO:0000256" key="1">
    <source>
        <dbReference type="ARBA" id="ARBA00022737"/>
    </source>
</evidence>
<dbReference type="InterPro" id="IPR011459">
    <property type="entry name" value="DUF1565"/>
</dbReference>
<evidence type="ECO:0000259" key="4">
    <source>
        <dbReference type="Pfam" id="PF07602"/>
    </source>
</evidence>
<evidence type="ECO:0000256" key="3">
    <source>
        <dbReference type="SAM" id="SignalP"/>
    </source>
</evidence>
<evidence type="ECO:0000313" key="6">
    <source>
        <dbReference type="EMBL" id="AYD89601.1"/>
    </source>
</evidence>
<evidence type="ECO:0000259" key="5">
    <source>
        <dbReference type="Pfam" id="PF13229"/>
    </source>
</evidence>
<sequence>MRRLAASTVVLLLVLALPSLTATCLLASPAAAEPGGTTIHVSARSGSDDTGDGTSDSPLRTLSAALQAASHGDVIELADGTYREGELVVSTSVTVRAAAGASPVLSGAVVPSSWTQADGRWTTSADMVRFCQVCTENADPAEEGMAAYPEQVFVDGQPLTQVTSRAEVTASTFYVEDPEPVTLRQSGNNRAGYNASPHTGASYVIGVDPQEHHVEVVQHSRAISVSADDVTLRGLTVEKYSPVQRWDYADPQIGTATGGAMVVTTSDRAVVEDSVFRYSAAGTALAVSGGSGSTVTGSRFERNGGVGLGVNSSSNVTVEGNVFTSNNTAGFITTGCGAYCTIGDTKVTHSTAVRFAFNTVDYSGAEADASDPTVFRTDRRVGVWFDEGVIGSQVLGNYFVNVPVAVFNEVSSGNLVASNLIEGAGIGVHISGSDSTKVWNNTVSHALTSIVVQEDSRSDGCNARSEDGTCTAVQNWSASHSLSWDTTGTEIVNNILSSEQTTPLPGDPWRYAAMLQVTGGANDDGSGAVYANEMVSTVNYNAYYRDQDTDLPSTTLLWNWGEDLSSQTVNAPTLAEFTHSPHVTLPAREQNGLDLHGSRQDNPLLVSESPDPTAWKTSDFRPAGPALGSGHPLPDDVAQALGTQAGTAVDRGVLVNVAWQDGAGQGA</sequence>
<reference evidence="6 7" key="1">
    <citation type="submission" date="2018-09" db="EMBL/GenBank/DDBJ databases">
        <authorList>
            <person name="Li J."/>
        </authorList>
    </citation>
    <scope>NUCLEOTIDE SEQUENCE [LARGE SCALE GENOMIC DNA]</scope>
    <source>
        <strain evidence="6 7">2129</strain>
    </source>
</reference>
<keyword evidence="3" id="KW-0732">Signal</keyword>
<evidence type="ECO:0000256" key="2">
    <source>
        <dbReference type="SAM" id="MobiDB-lite"/>
    </source>
</evidence>
<name>A0ABN5PSD7_9ACTO</name>
<organism evidence="6 7">
    <name type="scientific">Actinomyces lilanjuaniae</name>
    <dbReference type="NCBI Taxonomy" id="2321394"/>
    <lineage>
        <taxon>Bacteria</taxon>
        <taxon>Bacillati</taxon>
        <taxon>Actinomycetota</taxon>
        <taxon>Actinomycetes</taxon>
        <taxon>Actinomycetales</taxon>
        <taxon>Actinomycetaceae</taxon>
        <taxon>Actinomyces</taxon>
    </lineage>
</organism>
<dbReference type="PANTHER" id="PTHR22990">
    <property type="entry name" value="F-BOX ONLY PROTEIN"/>
    <property type="match status" value="1"/>
</dbReference>
<dbReference type="SMART" id="SM00710">
    <property type="entry name" value="PbH1"/>
    <property type="match status" value="5"/>
</dbReference>
<evidence type="ECO:0000313" key="7">
    <source>
        <dbReference type="Proteomes" id="UP000273001"/>
    </source>
</evidence>
<proteinExistence type="predicted"/>
<dbReference type="PANTHER" id="PTHR22990:SF15">
    <property type="entry name" value="F-BOX ONLY PROTEIN 10"/>
    <property type="match status" value="1"/>
</dbReference>
<dbReference type="InterPro" id="IPR039448">
    <property type="entry name" value="Beta_helix"/>
</dbReference>
<gene>
    <name evidence="6" type="ORF">D5R93_05210</name>
</gene>
<dbReference type="Gene3D" id="2.160.20.10">
    <property type="entry name" value="Single-stranded right-handed beta-helix, Pectin lyase-like"/>
    <property type="match status" value="2"/>
</dbReference>
<dbReference type="Proteomes" id="UP000273001">
    <property type="component" value="Chromosome"/>
</dbReference>
<feature type="signal peptide" evidence="3">
    <location>
        <begin position="1"/>
        <end position="21"/>
    </location>
</feature>